<dbReference type="Proteomes" id="UP001595607">
    <property type="component" value="Unassembled WGS sequence"/>
</dbReference>
<comment type="caution">
    <text evidence="3">The sequence shown here is derived from an EMBL/GenBank/DDBJ whole genome shotgun (WGS) entry which is preliminary data.</text>
</comment>
<keyword evidence="4" id="KW-1185">Reference proteome</keyword>
<feature type="domain" description="Methyltransferase" evidence="2">
    <location>
        <begin position="65"/>
        <end position="150"/>
    </location>
</feature>
<organism evidence="3 4">
    <name type="scientific">Parvularcula lutaonensis</name>
    <dbReference type="NCBI Taxonomy" id="491923"/>
    <lineage>
        <taxon>Bacteria</taxon>
        <taxon>Pseudomonadati</taxon>
        <taxon>Pseudomonadota</taxon>
        <taxon>Alphaproteobacteria</taxon>
        <taxon>Parvularculales</taxon>
        <taxon>Parvularculaceae</taxon>
        <taxon>Parvularcula</taxon>
    </lineage>
</organism>
<feature type="compositionally biased region" description="Basic and acidic residues" evidence="1">
    <location>
        <begin position="15"/>
        <end position="28"/>
    </location>
</feature>
<dbReference type="EMBL" id="JBHRVA010000003">
    <property type="protein sequence ID" value="MFC3302942.1"/>
    <property type="molecule type" value="Genomic_DNA"/>
</dbReference>
<evidence type="ECO:0000313" key="4">
    <source>
        <dbReference type="Proteomes" id="UP001595607"/>
    </source>
</evidence>
<dbReference type="Pfam" id="PF13649">
    <property type="entry name" value="Methyltransf_25"/>
    <property type="match status" value="1"/>
</dbReference>
<proteinExistence type="predicted"/>
<dbReference type="EC" id="2.1.1.-" evidence="3"/>
<name>A0ABV7MDS7_9PROT</name>
<keyword evidence="3" id="KW-0808">Transferase</keyword>
<dbReference type="InterPro" id="IPR029063">
    <property type="entry name" value="SAM-dependent_MTases_sf"/>
</dbReference>
<dbReference type="GO" id="GO:0008168">
    <property type="term" value="F:methyltransferase activity"/>
    <property type="evidence" value="ECO:0007669"/>
    <property type="project" value="UniProtKB-KW"/>
</dbReference>
<evidence type="ECO:0000313" key="3">
    <source>
        <dbReference type="EMBL" id="MFC3302942.1"/>
    </source>
</evidence>
<accession>A0ABV7MDS7</accession>
<feature type="region of interest" description="Disordered" evidence="1">
    <location>
        <begin position="1"/>
        <end position="28"/>
    </location>
</feature>
<evidence type="ECO:0000259" key="2">
    <source>
        <dbReference type="Pfam" id="PF13649"/>
    </source>
</evidence>
<gene>
    <name evidence="3" type="ORF">ACFONP_09385</name>
</gene>
<sequence>MGSVADRMVESMTSGERHLSSEAQRWDGETGEKWVRNADLLDGMLAPFSDALLEAIGASSFECPLDIGSGAGSLTLKLARRSPGTTGLDVSSPLITLARRRAEDARSPARFVLADAAEYAPDTKHDLLVSRFGVMFFEDSVTAFSQLRRAALSGAPMHFVCWREPKRNPWASLPARIAREDLGLELRTPDPEAPGPFAFAMEDRLRGILSDAGWRSVAIEPLVKMIAIPGNNAREAAGFLVELGPLARPLEEAGVPREALIDKLCEALPEGQNGKISLLGEAWFVSAKA</sequence>
<dbReference type="RefSeq" id="WP_378992890.1">
    <property type="nucleotide sequence ID" value="NZ_JBHRVA010000003.1"/>
</dbReference>
<dbReference type="InterPro" id="IPR041698">
    <property type="entry name" value="Methyltransf_25"/>
</dbReference>
<dbReference type="Gene3D" id="3.40.50.150">
    <property type="entry name" value="Vaccinia Virus protein VP39"/>
    <property type="match status" value="1"/>
</dbReference>
<evidence type="ECO:0000256" key="1">
    <source>
        <dbReference type="SAM" id="MobiDB-lite"/>
    </source>
</evidence>
<dbReference type="GO" id="GO:0032259">
    <property type="term" value="P:methylation"/>
    <property type="evidence" value="ECO:0007669"/>
    <property type="project" value="UniProtKB-KW"/>
</dbReference>
<keyword evidence="3" id="KW-0489">Methyltransferase</keyword>
<reference evidence="4" key="1">
    <citation type="journal article" date="2019" name="Int. J. Syst. Evol. Microbiol.">
        <title>The Global Catalogue of Microorganisms (GCM) 10K type strain sequencing project: providing services to taxonomists for standard genome sequencing and annotation.</title>
        <authorList>
            <consortium name="The Broad Institute Genomics Platform"/>
            <consortium name="The Broad Institute Genome Sequencing Center for Infectious Disease"/>
            <person name="Wu L."/>
            <person name="Ma J."/>
        </authorList>
    </citation>
    <scope>NUCLEOTIDE SEQUENCE [LARGE SCALE GENOMIC DNA]</scope>
    <source>
        <strain evidence="4">KCTC 22245</strain>
    </source>
</reference>
<protein>
    <submittedName>
        <fullName evidence="3">Class I SAM-dependent methyltransferase</fullName>
        <ecNumber evidence="3">2.1.1.-</ecNumber>
    </submittedName>
</protein>
<dbReference type="SUPFAM" id="SSF53335">
    <property type="entry name" value="S-adenosyl-L-methionine-dependent methyltransferases"/>
    <property type="match status" value="1"/>
</dbReference>
<dbReference type="CDD" id="cd02440">
    <property type="entry name" value="AdoMet_MTases"/>
    <property type="match status" value="1"/>
</dbReference>